<dbReference type="EC" id="3.5.1.103" evidence="4"/>
<keyword evidence="3" id="KW-0862">Zinc</keyword>
<evidence type="ECO:0000313" key="6">
    <source>
        <dbReference type="Proteomes" id="UP001183619"/>
    </source>
</evidence>
<dbReference type="InterPro" id="IPR024078">
    <property type="entry name" value="LmbE-like_dom_sf"/>
</dbReference>
<dbReference type="RefSeq" id="WP_277104917.1">
    <property type="nucleotide sequence ID" value="NZ_BAAAJS010000058.1"/>
</dbReference>
<evidence type="ECO:0000256" key="2">
    <source>
        <dbReference type="ARBA" id="ARBA00022801"/>
    </source>
</evidence>
<keyword evidence="1" id="KW-0479">Metal-binding</keyword>
<dbReference type="PANTHER" id="PTHR12993:SF26">
    <property type="entry name" value="1D-MYO-INOSITOL 2-ACETAMIDO-2-DEOXY-ALPHA-D-GLUCOPYRANOSIDE DEACETYLASE"/>
    <property type="match status" value="1"/>
</dbReference>
<comment type="caution">
    <text evidence="5">The sequence shown here is derived from an EMBL/GenBank/DDBJ whole genome shotgun (WGS) entry which is preliminary data.</text>
</comment>
<keyword evidence="2 5" id="KW-0378">Hydrolase</keyword>
<dbReference type="SUPFAM" id="SSF102588">
    <property type="entry name" value="LmbE-like"/>
    <property type="match status" value="1"/>
</dbReference>
<reference evidence="5 6" key="1">
    <citation type="submission" date="2023-07" db="EMBL/GenBank/DDBJ databases">
        <title>Sequencing the genomes of 1000 actinobacteria strains.</title>
        <authorList>
            <person name="Klenk H.-P."/>
        </authorList>
    </citation>
    <scope>NUCLEOTIDE SEQUENCE [LARGE SCALE GENOMIC DNA]</scope>
    <source>
        <strain evidence="5 6">DSM 44508</strain>
    </source>
</reference>
<evidence type="ECO:0000256" key="4">
    <source>
        <dbReference type="NCBIfam" id="TIGR03445"/>
    </source>
</evidence>
<protein>
    <recommendedName>
        <fullName evidence="4">N-acetyl-1-D-myo-inositol-2-amino-2-deoxy-alpha-D-glucopyranoside deacetylase</fullName>
        <ecNumber evidence="4">3.5.1.103</ecNumber>
    </recommendedName>
</protein>
<keyword evidence="6" id="KW-1185">Reference proteome</keyword>
<name>A0ABU2B9E0_9CORY</name>
<sequence length="317" mass="34183">MNNRLHHTDLVGTRIVAVHAHPDDEALWTGGLLANLSRRGATVWVVTCTLGEQGEVIGDTYSHLVADHADQLGGFRIGELHASLALLNARGIFLGGAGYWRDSGMVGDAANNHPRAFVHSGDQAAAQLRTIVADIQPDVLITYGPDGGYGHPDHIRAHEITHQAAGEIPVLWAVTDKTRLEEGLSVIVPPQGWRAAKPGDIACVEHSDLEIRLDDVDLAAKIAAMKAHPTQLWIADGSSCETREQAAFAACCDPERAPATFCLSNMIAQPVMRFEHYQFGGNYDQGMKKALAALVCGPDSDNHHCEHNQPCEVLPRG</sequence>
<dbReference type="PANTHER" id="PTHR12993">
    <property type="entry name" value="N-ACETYLGLUCOSAMINYL-PHOSPHATIDYLINOSITOL DE-N-ACETYLASE-RELATED"/>
    <property type="match status" value="1"/>
</dbReference>
<dbReference type="NCBIfam" id="TIGR03445">
    <property type="entry name" value="mycothiol_MshB"/>
    <property type="match status" value="1"/>
</dbReference>
<gene>
    <name evidence="5" type="ORF">J2S37_001763</name>
</gene>
<evidence type="ECO:0000256" key="1">
    <source>
        <dbReference type="ARBA" id="ARBA00022723"/>
    </source>
</evidence>
<proteinExistence type="predicted"/>
<dbReference type="EMBL" id="JAVDYF010000001">
    <property type="protein sequence ID" value="MDR7355225.1"/>
    <property type="molecule type" value="Genomic_DNA"/>
</dbReference>
<dbReference type="Pfam" id="PF02585">
    <property type="entry name" value="PIG-L"/>
    <property type="match status" value="1"/>
</dbReference>
<dbReference type="InterPro" id="IPR017810">
    <property type="entry name" value="Mycothiol_biosynthesis_MshB"/>
</dbReference>
<dbReference type="InterPro" id="IPR003737">
    <property type="entry name" value="GlcNAc_PI_deacetylase-related"/>
</dbReference>
<evidence type="ECO:0000256" key="3">
    <source>
        <dbReference type="ARBA" id="ARBA00022833"/>
    </source>
</evidence>
<dbReference type="Gene3D" id="3.40.50.10320">
    <property type="entry name" value="LmbE-like"/>
    <property type="match status" value="1"/>
</dbReference>
<organism evidence="5 6">
    <name type="scientific">Corynebacterium felinum</name>
    <dbReference type="NCBI Taxonomy" id="131318"/>
    <lineage>
        <taxon>Bacteria</taxon>
        <taxon>Bacillati</taxon>
        <taxon>Actinomycetota</taxon>
        <taxon>Actinomycetes</taxon>
        <taxon>Mycobacteriales</taxon>
        <taxon>Corynebacteriaceae</taxon>
        <taxon>Corynebacterium</taxon>
    </lineage>
</organism>
<dbReference type="GO" id="GO:0035595">
    <property type="term" value="F:N-acetylglucosaminylinositol deacetylase activity"/>
    <property type="evidence" value="ECO:0007669"/>
    <property type="project" value="UniProtKB-EC"/>
</dbReference>
<dbReference type="Proteomes" id="UP001183619">
    <property type="component" value="Unassembled WGS sequence"/>
</dbReference>
<evidence type="ECO:0000313" key="5">
    <source>
        <dbReference type="EMBL" id="MDR7355225.1"/>
    </source>
</evidence>
<accession>A0ABU2B9E0</accession>